<keyword evidence="1" id="KW-1133">Transmembrane helix</keyword>
<accession>A0A644TY66</accession>
<evidence type="ECO:0000256" key="1">
    <source>
        <dbReference type="SAM" id="Phobius"/>
    </source>
</evidence>
<comment type="caution">
    <text evidence="3">The sequence shown here is derived from an EMBL/GenBank/DDBJ whole genome shotgun (WGS) entry which is preliminary data.</text>
</comment>
<evidence type="ECO:0000313" key="3">
    <source>
        <dbReference type="EMBL" id="MPL71579.1"/>
    </source>
</evidence>
<dbReference type="EMBL" id="VSSQ01000060">
    <property type="protein sequence ID" value="MPL71579.1"/>
    <property type="molecule type" value="Genomic_DNA"/>
</dbReference>
<keyword evidence="1" id="KW-0472">Membrane</keyword>
<dbReference type="AlphaFoldDB" id="A0A644TY66"/>
<keyword evidence="1" id="KW-0812">Transmembrane</keyword>
<protein>
    <recommendedName>
        <fullName evidence="2">Archaeal Type IV pilin N-terminal domain-containing protein</fullName>
    </recommendedName>
</protein>
<name>A0A644TY66_9ZZZZ</name>
<gene>
    <name evidence="3" type="ORF">SDC9_17356</name>
</gene>
<feature type="transmembrane region" description="Helical" evidence="1">
    <location>
        <begin position="12"/>
        <end position="35"/>
    </location>
</feature>
<proteinExistence type="predicted"/>
<organism evidence="3">
    <name type="scientific">bioreactor metagenome</name>
    <dbReference type="NCBI Taxonomy" id="1076179"/>
    <lineage>
        <taxon>unclassified sequences</taxon>
        <taxon>metagenomes</taxon>
        <taxon>ecological metagenomes</taxon>
    </lineage>
</organism>
<feature type="domain" description="Archaeal Type IV pilin N-terminal" evidence="2">
    <location>
        <begin position="8"/>
        <end position="78"/>
    </location>
</feature>
<sequence>MKSTKKDDGITSVAGEMLILALILILISLFAMSAFNLLPGERDTIVDVSMYKSVDTIYFWHKGGDWVDEKELTAALTPAAGGDKIVLNKTMLKDCRNNVSAVFDLGGCYAVDISSAPSNSYSLRLTTADSIIYAKDGLVIP</sequence>
<reference evidence="3" key="1">
    <citation type="submission" date="2019-08" db="EMBL/GenBank/DDBJ databases">
        <authorList>
            <person name="Kucharzyk K."/>
            <person name="Murdoch R.W."/>
            <person name="Higgins S."/>
            <person name="Loffler F."/>
        </authorList>
    </citation>
    <scope>NUCLEOTIDE SEQUENCE</scope>
</reference>
<evidence type="ECO:0000259" key="2">
    <source>
        <dbReference type="Pfam" id="PF07790"/>
    </source>
</evidence>
<dbReference type="InterPro" id="IPR012859">
    <property type="entry name" value="Pilin_N_archaeal"/>
</dbReference>
<dbReference type="Pfam" id="PF07790">
    <property type="entry name" value="Pilin_N"/>
    <property type="match status" value="1"/>
</dbReference>